<name>A0ABP5VF01_9ACTN</name>
<keyword evidence="5" id="KW-1185">Reference proteome</keyword>
<feature type="region of interest" description="Disordered" evidence="2">
    <location>
        <begin position="130"/>
        <end position="197"/>
    </location>
</feature>
<organism evidence="4 5">
    <name type="scientific">Actinomadura vinacea</name>
    <dbReference type="NCBI Taxonomy" id="115336"/>
    <lineage>
        <taxon>Bacteria</taxon>
        <taxon>Bacillati</taxon>
        <taxon>Actinomycetota</taxon>
        <taxon>Actinomycetes</taxon>
        <taxon>Streptosporangiales</taxon>
        <taxon>Thermomonosporaceae</taxon>
        <taxon>Actinomadura</taxon>
    </lineage>
</organism>
<keyword evidence="1" id="KW-0238">DNA-binding</keyword>
<evidence type="ECO:0000256" key="1">
    <source>
        <dbReference type="ARBA" id="ARBA00023125"/>
    </source>
</evidence>
<sequence>MTKTALATPEEPERRKTRRARSRRRANGEGTIVQRKDGRYEAKVFMPTTAGTIKRVSVYGRTRDECHAKYVKPKAQADDGIPVASVSWTVEQNLGYWLKHVVRVERRPKTVQGYESVVRLHIIPALGKKRSRPVTCGSSSPTSVRCASAAGTGGTRSGTNRAAALSRAGSAASVPALGADGAVRSSRTAQRPTGGRS</sequence>
<protein>
    <recommendedName>
        <fullName evidence="3">Integrase SAM-like N-terminal domain-containing protein</fullName>
    </recommendedName>
</protein>
<dbReference type="Pfam" id="PF14659">
    <property type="entry name" value="Phage_int_SAM_3"/>
    <property type="match status" value="1"/>
</dbReference>
<comment type="caution">
    <text evidence="4">The sequence shown here is derived from an EMBL/GenBank/DDBJ whole genome shotgun (WGS) entry which is preliminary data.</text>
</comment>
<dbReference type="InterPro" id="IPR004107">
    <property type="entry name" value="Integrase_SAM-like_N"/>
</dbReference>
<dbReference type="Proteomes" id="UP001501231">
    <property type="component" value="Unassembled WGS sequence"/>
</dbReference>
<gene>
    <name evidence="4" type="ORF">GCM10010191_02020</name>
</gene>
<reference evidence="5" key="1">
    <citation type="journal article" date="2019" name="Int. J. Syst. Evol. Microbiol.">
        <title>The Global Catalogue of Microorganisms (GCM) 10K type strain sequencing project: providing services to taxonomists for standard genome sequencing and annotation.</title>
        <authorList>
            <consortium name="The Broad Institute Genomics Platform"/>
            <consortium name="The Broad Institute Genome Sequencing Center for Infectious Disease"/>
            <person name="Wu L."/>
            <person name="Ma J."/>
        </authorList>
    </citation>
    <scope>NUCLEOTIDE SEQUENCE [LARGE SCALE GENOMIC DNA]</scope>
    <source>
        <strain evidence="5">JCM 3325</strain>
    </source>
</reference>
<accession>A0ABP5VF01</accession>
<dbReference type="Gene3D" id="1.10.150.130">
    <property type="match status" value="1"/>
</dbReference>
<feature type="region of interest" description="Disordered" evidence="2">
    <location>
        <begin position="1"/>
        <end position="30"/>
    </location>
</feature>
<feature type="domain" description="Integrase SAM-like N-terminal" evidence="3">
    <location>
        <begin position="90"/>
        <end position="129"/>
    </location>
</feature>
<feature type="compositionally biased region" description="Polar residues" evidence="2">
    <location>
        <begin position="136"/>
        <end position="145"/>
    </location>
</feature>
<evidence type="ECO:0000259" key="3">
    <source>
        <dbReference type="Pfam" id="PF14659"/>
    </source>
</evidence>
<dbReference type="EMBL" id="BAAARW010000001">
    <property type="protein sequence ID" value="GAA2398828.1"/>
    <property type="molecule type" value="Genomic_DNA"/>
</dbReference>
<evidence type="ECO:0000313" key="5">
    <source>
        <dbReference type="Proteomes" id="UP001501231"/>
    </source>
</evidence>
<feature type="compositionally biased region" description="Low complexity" evidence="2">
    <location>
        <begin position="157"/>
        <end position="173"/>
    </location>
</feature>
<feature type="compositionally biased region" description="Basic residues" evidence="2">
    <location>
        <begin position="15"/>
        <end position="25"/>
    </location>
</feature>
<dbReference type="InterPro" id="IPR010998">
    <property type="entry name" value="Integrase_recombinase_N"/>
</dbReference>
<evidence type="ECO:0000256" key="2">
    <source>
        <dbReference type="SAM" id="MobiDB-lite"/>
    </source>
</evidence>
<evidence type="ECO:0000313" key="4">
    <source>
        <dbReference type="EMBL" id="GAA2398828.1"/>
    </source>
</evidence>
<proteinExistence type="predicted"/>